<dbReference type="EMBL" id="CP001390">
    <property type="protein sequence ID" value="ACM21134.1"/>
    <property type="molecule type" value="Genomic_DNA"/>
</dbReference>
<dbReference type="eggNOG" id="ENOG5033HMA">
    <property type="taxonomic scope" value="Bacteria"/>
</dbReference>
<name>B9M216_GEODF</name>
<dbReference type="OrthoDB" id="5402129at2"/>
<evidence type="ECO:0000313" key="1">
    <source>
        <dbReference type="EMBL" id="ACM21134.1"/>
    </source>
</evidence>
<dbReference type="AlphaFoldDB" id="B9M216"/>
<dbReference type="STRING" id="316067.Geob_2785"/>
<evidence type="ECO:0000313" key="2">
    <source>
        <dbReference type="Proteomes" id="UP000007721"/>
    </source>
</evidence>
<protein>
    <submittedName>
        <fullName evidence="1">Uncharacterized protein</fullName>
    </submittedName>
</protein>
<dbReference type="Proteomes" id="UP000007721">
    <property type="component" value="Chromosome"/>
</dbReference>
<organism evidence="1 2">
    <name type="scientific">Geotalea daltonii (strain DSM 22248 / JCM 15807 / FRC-32)</name>
    <name type="common">Geobacter daltonii</name>
    <dbReference type="NCBI Taxonomy" id="316067"/>
    <lineage>
        <taxon>Bacteria</taxon>
        <taxon>Pseudomonadati</taxon>
        <taxon>Thermodesulfobacteriota</taxon>
        <taxon>Desulfuromonadia</taxon>
        <taxon>Geobacterales</taxon>
        <taxon>Geobacteraceae</taxon>
        <taxon>Geotalea</taxon>
    </lineage>
</organism>
<accession>B9M216</accession>
<dbReference type="KEGG" id="geo:Geob_2785"/>
<gene>
    <name evidence="1" type="ordered locus">Geob_2785</name>
</gene>
<reference evidence="1 2" key="1">
    <citation type="submission" date="2009-01" db="EMBL/GenBank/DDBJ databases">
        <title>Complete sequence of Geobacter sp. FRC-32.</title>
        <authorList>
            <consortium name="US DOE Joint Genome Institute"/>
            <person name="Lucas S."/>
            <person name="Copeland A."/>
            <person name="Lapidus A."/>
            <person name="Glavina del Rio T."/>
            <person name="Dalin E."/>
            <person name="Tice H."/>
            <person name="Bruce D."/>
            <person name="Goodwin L."/>
            <person name="Pitluck S."/>
            <person name="Saunders E."/>
            <person name="Brettin T."/>
            <person name="Detter J.C."/>
            <person name="Han C."/>
            <person name="Larimer F."/>
            <person name="Land M."/>
            <person name="Hauser L."/>
            <person name="Kyrpides N."/>
            <person name="Ovchinnikova G."/>
            <person name="Kostka J."/>
            <person name="Richardson P."/>
        </authorList>
    </citation>
    <scope>NUCLEOTIDE SEQUENCE [LARGE SCALE GENOMIC DNA]</scope>
    <source>
        <strain evidence="2">DSM 22248 / JCM 15807 / FRC-32</strain>
    </source>
</reference>
<dbReference type="HOGENOM" id="CLU_156489_0_0_7"/>
<proteinExistence type="predicted"/>
<keyword evidence="2" id="KW-1185">Reference proteome</keyword>
<sequence length="134" mass="15423">MHNCCQEKLFQNETLSITCRDLSHRYFGDFHVVSLEIKCEMDILPRHFKNVSIPEEIKSAIGEKITILRKIQQMGVPSARVNQVKDEIIHNFKRNSLPYFTSSSFPAKAILSEIRKSRKSDHISAATIEFLCAK</sequence>